<keyword evidence="1" id="KW-0812">Transmembrane</keyword>
<accession>A0A6G8IEZ8</accession>
<protein>
    <submittedName>
        <fullName evidence="2">Uncharacterized protein</fullName>
    </submittedName>
</protein>
<proteinExistence type="predicted"/>
<evidence type="ECO:0000313" key="2">
    <source>
        <dbReference type="EMBL" id="QIM51560.1"/>
    </source>
</evidence>
<sequence>MNGLLLLSLVASCTLGAMLSCCLLHNRPPPSGAGLGPHVLHAGCADLMTAMNCPAYAITCLAGAVVLLAHPLSVVHLCALAGAPHKSLGLLAAQGLLLALFVCSLVVQLSPPRVMRVDEVLPG</sequence>
<reference evidence="2 3" key="1">
    <citation type="submission" date="2020-03" db="EMBL/GenBank/DDBJ databases">
        <title>Hydrogenophaga sp. nov. isolated from cyanobacterial mat.</title>
        <authorList>
            <person name="Thorat V."/>
            <person name="Kirdat K."/>
            <person name="Tiwarekar B."/>
            <person name="Costa E.D."/>
            <person name="Yadav A."/>
        </authorList>
    </citation>
    <scope>NUCLEOTIDE SEQUENCE [LARGE SCALE GENOMIC DNA]</scope>
    <source>
        <strain evidence="2 3">BA0156</strain>
    </source>
</reference>
<name>A0A6G8IEZ8_9BURK</name>
<dbReference type="AlphaFoldDB" id="A0A6G8IEZ8"/>
<organism evidence="2 3">
    <name type="scientific">Hydrogenophaga crocea</name>
    <dbReference type="NCBI Taxonomy" id="2716225"/>
    <lineage>
        <taxon>Bacteria</taxon>
        <taxon>Pseudomonadati</taxon>
        <taxon>Pseudomonadota</taxon>
        <taxon>Betaproteobacteria</taxon>
        <taxon>Burkholderiales</taxon>
        <taxon>Comamonadaceae</taxon>
        <taxon>Hydrogenophaga</taxon>
    </lineage>
</organism>
<evidence type="ECO:0000256" key="1">
    <source>
        <dbReference type="SAM" id="Phobius"/>
    </source>
</evidence>
<feature type="transmembrane region" description="Helical" evidence="1">
    <location>
        <begin position="88"/>
        <end position="107"/>
    </location>
</feature>
<gene>
    <name evidence="2" type="ORF">G9Q37_05105</name>
</gene>
<keyword evidence="1" id="KW-1133">Transmembrane helix</keyword>
<dbReference type="Proteomes" id="UP000503162">
    <property type="component" value="Chromosome"/>
</dbReference>
<feature type="transmembrane region" description="Helical" evidence="1">
    <location>
        <begin position="55"/>
        <end position="81"/>
    </location>
</feature>
<dbReference type="EMBL" id="CP049989">
    <property type="protein sequence ID" value="QIM51560.1"/>
    <property type="molecule type" value="Genomic_DNA"/>
</dbReference>
<keyword evidence="3" id="KW-1185">Reference proteome</keyword>
<dbReference type="KEGG" id="hcz:G9Q37_05105"/>
<dbReference type="RefSeq" id="WP_166225479.1">
    <property type="nucleotide sequence ID" value="NZ_CP049989.1"/>
</dbReference>
<evidence type="ECO:0000313" key="3">
    <source>
        <dbReference type="Proteomes" id="UP000503162"/>
    </source>
</evidence>
<keyword evidence="1" id="KW-0472">Membrane</keyword>